<proteinExistence type="predicted"/>
<gene>
    <name evidence="2" type="ORF">S01H1_52365</name>
</gene>
<evidence type="ECO:0000313" key="2">
    <source>
        <dbReference type="EMBL" id="GAG15736.1"/>
    </source>
</evidence>
<accession>X0WSP5</accession>
<dbReference type="AlphaFoldDB" id="X0WSP5"/>
<evidence type="ECO:0000256" key="1">
    <source>
        <dbReference type="SAM" id="MobiDB-lite"/>
    </source>
</evidence>
<organism evidence="2">
    <name type="scientific">marine sediment metagenome</name>
    <dbReference type="NCBI Taxonomy" id="412755"/>
    <lineage>
        <taxon>unclassified sequences</taxon>
        <taxon>metagenomes</taxon>
        <taxon>ecological metagenomes</taxon>
    </lineage>
</organism>
<comment type="caution">
    <text evidence="2">The sequence shown here is derived from an EMBL/GenBank/DDBJ whole genome shotgun (WGS) entry which is preliminary data.</text>
</comment>
<name>X0WSP5_9ZZZZ</name>
<dbReference type="EMBL" id="BARS01033843">
    <property type="protein sequence ID" value="GAG15736.1"/>
    <property type="molecule type" value="Genomic_DNA"/>
</dbReference>
<reference evidence="2" key="1">
    <citation type="journal article" date="2014" name="Front. Microbiol.">
        <title>High frequency of phylogenetically diverse reductive dehalogenase-homologous genes in deep subseafloor sedimentary metagenomes.</title>
        <authorList>
            <person name="Kawai M."/>
            <person name="Futagami T."/>
            <person name="Toyoda A."/>
            <person name="Takaki Y."/>
            <person name="Nishi S."/>
            <person name="Hori S."/>
            <person name="Arai W."/>
            <person name="Tsubouchi T."/>
            <person name="Morono Y."/>
            <person name="Uchiyama I."/>
            <person name="Ito T."/>
            <person name="Fujiyama A."/>
            <person name="Inagaki F."/>
            <person name="Takami H."/>
        </authorList>
    </citation>
    <scope>NUCLEOTIDE SEQUENCE</scope>
    <source>
        <strain evidence="2">Expedition CK06-06</strain>
    </source>
</reference>
<feature type="compositionally biased region" description="Basic residues" evidence="1">
    <location>
        <begin position="1"/>
        <end position="15"/>
    </location>
</feature>
<sequence>MRTKGSKKKSKRLNGRRTILLAPDPLEDARRKRSEIDEEIGRLEEEDEENDPELVKARKKYTGQYFGDRQDGIIRMREIIRLNHFVADRIVPSEKGFAVTVGEHVKTDRTNNLICMLEPLGRGGQRKWNEQVRSMKNAFVDFIKHEARMARKGKKK</sequence>
<feature type="region of interest" description="Disordered" evidence="1">
    <location>
        <begin position="1"/>
        <end position="33"/>
    </location>
</feature>
<protein>
    <submittedName>
        <fullName evidence="2">Uncharacterized protein</fullName>
    </submittedName>
</protein>